<proteinExistence type="predicted"/>
<comment type="caution">
    <text evidence="1">The sequence shown here is derived from an EMBL/GenBank/DDBJ whole genome shotgun (WGS) entry which is preliminary data.</text>
</comment>
<organism evidence="1">
    <name type="scientific">marine sediment metagenome</name>
    <dbReference type="NCBI Taxonomy" id="412755"/>
    <lineage>
        <taxon>unclassified sequences</taxon>
        <taxon>metagenomes</taxon>
        <taxon>ecological metagenomes</taxon>
    </lineage>
</organism>
<reference evidence="1" key="1">
    <citation type="journal article" date="2015" name="Nature">
        <title>Complex archaea that bridge the gap between prokaryotes and eukaryotes.</title>
        <authorList>
            <person name="Spang A."/>
            <person name="Saw J.H."/>
            <person name="Jorgensen S.L."/>
            <person name="Zaremba-Niedzwiedzka K."/>
            <person name="Martijn J."/>
            <person name="Lind A.E."/>
            <person name="van Eijk R."/>
            <person name="Schleper C."/>
            <person name="Guy L."/>
            <person name="Ettema T.J."/>
        </authorList>
    </citation>
    <scope>NUCLEOTIDE SEQUENCE</scope>
</reference>
<name>A0A0F9IPM2_9ZZZZ</name>
<gene>
    <name evidence="1" type="ORF">LCGC14_1917170</name>
</gene>
<sequence>MNKLRNREMEDIQNFLNKFLKMVKIEVFDYYERTQSYLKDLISYKKVNLKKQTKDENEEVLKETLEKILKAIKTGLNTIGVPINNITLVQTAFLNDVYKNGNARDSYGSYLELYFKDYINPILFTIIIEYLFDIEVQKFENLKLFKLIPHNFIEKLNFIKEKNIATSAVRKLFIQNNFDGVLDFTKLTLIKVKSHINILDKERYTIESEKGEKINNDILTRLERAKMNSMERLKRPKDKIAKNYTEILPSKPQPENIPVSQPKLDLLAIEQDKKALYYLAKPPIVNPDLTQKFNISLGNLLNSGANNPYLLDLENLYYFISILKMLSIDYPYTLIEIKEILKRHVKDKVFSGSTDRLPDSINIFYGLSIFNEFNLIASSDIIDIDETEKFLKSEFKKFLPEKLKINYYTLLSLLILKNIDFIKENEGDWFNRIRKLNILSLENFNPISDIYHMSAFIKLLDKIADIPEIKKIYLNELKNTLNSQPSSNRLITESAKALLLLDFLDVKNQESILIRHLLKKIIGTTKFFNLENLNIDFNWRNDKLAYKVELKMLFWALLACSQYSTLNLLNL</sequence>
<protein>
    <submittedName>
        <fullName evidence="1">Uncharacterized protein</fullName>
    </submittedName>
</protein>
<accession>A0A0F9IPM2</accession>
<dbReference type="EMBL" id="LAZR01020356">
    <property type="protein sequence ID" value="KKL89192.1"/>
    <property type="molecule type" value="Genomic_DNA"/>
</dbReference>
<evidence type="ECO:0000313" key="1">
    <source>
        <dbReference type="EMBL" id="KKL89192.1"/>
    </source>
</evidence>
<dbReference type="AlphaFoldDB" id="A0A0F9IPM2"/>